<dbReference type="InterPro" id="IPR058330">
    <property type="entry name" value="DUF8017"/>
</dbReference>
<accession>A0A428YMG7</accession>
<dbReference type="AlphaFoldDB" id="A0A428YMG7"/>
<comment type="caution">
    <text evidence="2">The sequence shown here is derived from an EMBL/GenBank/DDBJ whole genome shotgun (WGS) entry which is preliminary data.</text>
</comment>
<protein>
    <recommendedName>
        <fullName evidence="1">DUF8017 domain-containing protein</fullName>
    </recommendedName>
</protein>
<dbReference type="Proteomes" id="UP000287547">
    <property type="component" value="Unassembled WGS sequence"/>
</dbReference>
<gene>
    <name evidence="2" type="ORF">DMH04_46080</name>
</gene>
<proteinExistence type="predicted"/>
<evidence type="ECO:0000313" key="3">
    <source>
        <dbReference type="Proteomes" id="UP000287547"/>
    </source>
</evidence>
<dbReference type="Pfam" id="PF26056">
    <property type="entry name" value="DUF8017"/>
    <property type="match status" value="1"/>
</dbReference>
<dbReference type="EMBL" id="QHKI01000071">
    <property type="protein sequence ID" value="RSM69216.1"/>
    <property type="molecule type" value="Genomic_DNA"/>
</dbReference>
<evidence type="ECO:0000259" key="1">
    <source>
        <dbReference type="Pfam" id="PF26056"/>
    </source>
</evidence>
<reference evidence="2 3" key="1">
    <citation type="submission" date="2018-05" db="EMBL/GenBank/DDBJ databases">
        <title>Evolution of GPA BGCs.</title>
        <authorList>
            <person name="Waglechner N."/>
            <person name="Wright G.D."/>
        </authorList>
    </citation>
    <scope>NUCLEOTIDE SEQUENCE [LARGE SCALE GENOMIC DNA]</scope>
    <source>
        <strain evidence="2 3">A82846</strain>
    </source>
</reference>
<sequence length="246" mass="24924">MPCSAAPITKGYRAGVVLRRSTRLLVTLGVVAALLVAGGIAAASLLSGTHEVPAAHFDEPAAAAPHDTWQTVTDAAAKVSYDVPPDWELADTEESLTTSNGVKLGNLVDWGRYACQGAEYGRAFTASGLAQPDRRPGKAAAELAAAVAADQYSDGHRTAAVNVGKPQPLSVDGAQGAVVQADATLPDSTDQCTGSKGTVTVVALATQAGNSVVVVAADAVPGPEEPTPLADPARLDAIVKSLRVVP</sequence>
<organism evidence="2 3">
    <name type="scientific">Kibdelosporangium aridum</name>
    <dbReference type="NCBI Taxonomy" id="2030"/>
    <lineage>
        <taxon>Bacteria</taxon>
        <taxon>Bacillati</taxon>
        <taxon>Actinomycetota</taxon>
        <taxon>Actinomycetes</taxon>
        <taxon>Pseudonocardiales</taxon>
        <taxon>Pseudonocardiaceae</taxon>
        <taxon>Kibdelosporangium</taxon>
    </lineage>
</organism>
<evidence type="ECO:0000313" key="2">
    <source>
        <dbReference type="EMBL" id="RSM69216.1"/>
    </source>
</evidence>
<feature type="domain" description="DUF8017" evidence="1">
    <location>
        <begin position="66"/>
        <end position="244"/>
    </location>
</feature>
<name>A0A428YMG7_KIBAR</name>